<dbReference type="AlphaFoldDB" id="A0A415S8H7"/>
<proteinExistence type="predicted"/>
<gene>
    <name evidence="2" type="ORF">DWZ50_11280</name>
    <name evidence="1" type="ORF">OZZ17_11840</name>
</gene>
<evidence type="ECO:0000313" key="3">
    <source>
        <dbReference type="Proteomes" id="UP000285610"/>
    </source>
</evidence>
<evidence type="ECO:0000313" key="1">
    <source>
        <dbReference type="EMBL" id="MCZ0668224.1"/>
    </source>
</evidence>
<dbReference type="Proteomes" id="UP000285610">
    <property type="component" value="Unassembled WGS sequence"/>
</dbReference>
<organism evidence="2 3">
    <name type="scientific">Mediterraneibacter gnavus</name>
    <name type="common">Ruminococcus gnavus</name>
    <dbReference type="NCBI Taxonomy" id="33038"/>
    <lineage>
        <taxon>Bacteria</taxon>
        <taxon>Bacillati</taxon>
        <taxon>Bacillota</taxon>
        <taxon>Clostridia</taxon>
        <taxon>Lachnospirales</taxon>
        <taxon>Lachnospiraceae</taxon>
        <taxon>Mediterraneibacter</taxon>
    </lineage>
</organism>
<reference evidence="2 3" key="1">
    <citation type="submission" date="2018-08" db="EMBL/GenBank/DDBJ databases">
        <title>A genome reference for cultivated species of the human gut microbiota.</title>
        <authorList>
            <person name="Zou Y."/>
            <person name="Xue W."/>
            <person name="Luo G."/>
        </authorList>
    </citation>
    <scope>NUCLEOTIDE SEQUENCE [LARGE SCALE GENOMIC DNA]</scope>
    <source>
        <strain evidence="2 3">AF33-12</strain>
    </source>
</reference>
<dbReference type="RefSeq" id="WP_118444797.1">
    <property type="nucleotide sequence ID" value="NZ_JAPRAY010000015.1"/>
</dbReference>
<dbReference type="EMBL" id="JAPRAY010000015">
    <property type="protein sequence ID" value="MCZ0668224.1"/>
    <property type="molecule type" value="Genomic_DNA"/>
</dbReference>
<reference evidence="1" key="2">
    <citation type="submission" date="2022-11" db="EMBL/GenBank/DDBJ databases">
        <title>Temperate bacteriophages infecting mucin-degrading bacterium Ruminococcus gnavus from the human gut.</title>
        <authorList>
            <person name="Buttimer C."/>
        </authorList>
    </citation>
    <scope>NUCLEOTIDE SEQUENCE</scope>
    <source>
        <strain evidence="1">CCUG 49994</strain>
    </source>
</reference>
<sequence length="59" mass="6792">MKIGVDTENREEYLLKILKEDIPVKEMEERIFKEIGERPIIDMNCGMEPGVSGKPESIL</sequence>
<evidence type="ECO:0000313" key="2">
    <source>
        <dbReference type="EMBL" id="RHM74452.1"/>
    </source>
</evidence>
<comment type="caution">
    <text evidence="2">The sequence shown here is derived from an EMBL/GenBank/DDBJ whole genome shotgun (WGS) entry which is preliminary data.</text>
</comment>
<name>A0A415S8H7_MEDGN</name>
<dbReference type="Proteomes" id="UP001079535">
    <property type="component" value="Unassembled WGS sequence"/>
</dbReference>
<accession>A0A415S8H7</accession>
<dbReference type="EMBL" id="QRQE01000027">
    <property type="protein sequence ID" value="RHM74452.1"/>
    <property type="molecule type" value="Genomic_DNA"/>
</dbReference>
<protein>
    <submittedName>
        <fullName evidence="2">Uncharacterized protein</fullName>
    </submittedName>
</protein>